<dbReference type="PATRIC" id="fig|1666911.3.peg.437"/>
<feature type="region of interest" description="Disordered" evidence="2">
    <location>
        <begin position="197"/>
        <end position="267"/>
    </location>
</feature>
<dbReference type="InterPro" id="IPR022222">
    <property type="entry name" value="DUF3747"/>
</dbReference>
<organism evidence="5 6">
    <name type="scientific">Phormidesmis priestleyi Ana</name>
    <dbReference type="NCBI Taxonomy" id="1666911"/>
    <lineage>
        <taxon>Bacteria</taxon>
        <taxon>Bacillati</taxon>
        <taxon>Cyanobacteriota</taxon>
        <taxon>Cyanophyceae</taxon>
        <taxon>Leptolyngbyales</taxon>
        <taxon>Leptolyngbyaceae</taxon>
        <taxon>Phormidesmis</taxon>
    </lineage>
</organism>
<comment type="caution">
    <text evidence="5">The sequence shown here is derived from an EMBL/GenBank/DDBJ whole genome shotgun (WGS) entry which is preliminary data.</text>
</comment>
<evidence type="ECO:0000256" key="2">
    <source>
        <dbReference type="SAM" id="MobiDB-lite"/>
    </source>
</evidence>
<dbReference type="PANTHER" id="PTHR30404">
    <property type="entry name" value="N-ACETYLMURAMOYL-L-ALANINE AMIDASE"/>
    <property type="match status" value="1"/>
</dbReference>
<name>A0A0N8KN10_9CYAN</name>
<dbReference type="InterPro" id="IPR036680">
    <property type="entry name" value="SPOR-like_sf"/>
</dbReference>
<dbReference type="PANTHER" id="PTHR30404:SF0">
    <property type="entry name" value="N-ACETYLMURAMOYL-L-ALANINE AMIDASE AMIC"/>
    <property type="match status" value="1"/>
</dbReference>
<keyword evidence="3" id="KW-0732">Signal</keyword>
<dbReference type="GO" id="GO:0009253">
    <property type="term" value="P:peptidoglycan catabolic process"/>
    <property type="evidence" value="ECO:0007669"/>
    <property type="project" value="InterPro"/>
</dbReference>
<feature type="compositionally biased region" description="Pro residues" evidence="2">
    <location>
        <begin position="212"/>
        <end position="259"/>
    </location>
</feature>
<evidence type="ECO:0000313" key="6">
    <source>
        <dbReference type="Proteomes" id="UP000050465"/>
    </source>
</evidence>
<proteinExistence type="predicted"/>
<feature type="domain" description="MurNAc-LAA" evidence="4">
    <location>
        <begin position="501"/>
        <end position="610"/>
    </location>
</feature>
<dbReference type="EC" id="3.5.1.28" evidence="5"/>
<dbReference type="Pfam" id="PF01520">
    <property type="entry name" value="Amidase_3"/>
    <property type="match status" value="1"/>
</dbReference>
<sequence>MKSVIRRLTTLTALTATALGASFIASTSSAIAQNYGQQNIDSDNAIAIAEPVSNGRFYRLLVLEQLTNQRACFEEEPGSPTVVEPLLLNFDFSGICGRRTDSNGYSVRIGDEDLSRRYRLQITRRGESLVLVALPGVLPGRGGGDLPVLEIGRSNGVANDFVKIELDPGWQLTRRTLNGNAQGHVYLSNNNSLETVAAQSGNPRPVASQPSPSTPAPSTPRPSTPSPSRPSLPTPPGSSPLPRPGGSPLPSPGAAPSPSTPSGNDQSTFYQVIVPSSSPIVRSRVRQVAPDAFTTNVSGRSVIQAGLFQEQSRANQLVSQLSSQGIDSEIVEGRRAAPPPSSSPSAETYYQVIVPEGGSNTRDRVNAIESGAFRTQVDGRTVIQAGRFREQSRAQELQRRLTNANLPAQIIVGTGIIARTPSPAAPSPSPSIPRARQGQLTVVIDPGHGGRDPGAVGIGGLREKDINISISRQVQSALQAKGVNALLTRSDDREIDLAPRVSFAERADADIFVSIHANAISMSRPDVNGLETFYFSSGLRLAQVIQNNILERTDMRDRGVRRARFYVLVNTSMPAVLVETGFVTGREDAARFRDPAAVADIADGITNGILQYLNVQ</sequence>
<evidence type="ECO:0000259" key="4">
    <source>
        <dbReference type="SMART" id="SM00646"/>
    </source>
</evidence>
<dbReference type="CDD" id="cd02696">
    <property type="entry name" value="MurNAc-LAA"/>
    <property type="match status" value="1"/>
</dbReference>
<dbReference type="SMART" id="SM00646">
    <property type="entry name" value="Ami_3"/>
    <property type="match status" value="1"/>
</dbReference>
<gene>
    <name evidence="5" type="primary">amiA-3</name>
    <name evidence="5" type="ORF">HLUCCA11_11115</name>
</gene>
<keyword evidence="1 5" id="KW-0378">Hydrolase</keyword>
<dbReference type="InterPro" id="IPR050695">
    <property type="entry name" value="N-acetylmuramoyl_amidase_3"/>
</dbReference>
<dbReference type="STRING" id="1666911.HLUCCA11_11115"/>
<dbReference type="SUPFAM" id="SSF53187">
    <property type="entry name" value="Zn-dependent exopeptidases"/>
    <property type="match status" value="1"/>
</dbReference>
<dbReference type="GO" id="GO:0042834">
    <property type="term" value="F:peptidoglycan binding"/>
    <property type="evidence" value="ECO:0007669"/>
    <property type="project" value="InterPro"/>
</dbReference>
<dbReference type="Gene3D" id="3.30.70.1070">
    <property type="entry name" value="Sporulation related repeat"/>
    <property type="match status" value="1"/>
</dbReference>
<feature type="signal peptide" evidence="3">
    <location>
        <begin position="1"/>
        <end position="32"/>
    </location>
</feature>
<accession>A0A0N8KN10</accession>
<dbReference type="InterPro" id="IPR002508">
    <property type="entry name" value="MurNAc-LAA_cat"/>
</dbReference>
<dbReference type="Gene3D" id="3.40.630.40">
    <property type="entry name" value="Zn-dependent exopeptidases"/>
    <property type="match status" value="1"/>
</dbReference>
<evidence type="ECO:0000256" key="3">
    <source>
        <dbReference type="SAM" id="SignalP"/>
    </source>
</evidence>
<dbReference type="AlphaFoldDB" id="A0A0N8KN10"/>
<dbReference type="GO" id="GO:0008745">
    <property type="term" value="F:N-acetylmuramoyl-L-alanine amidase activity"/>
    <property type="evidence" value="ECO:0007669"/>
    <property type="project" value="UniProtKB-EC"/>
</dbReference>
<dbReference type="Proteomes" id="UP000050465">
    <property type="component" value="Unassembled WGS sequence"/>
</dbReference>
<feature type="chain" id="PRO_5006028083" evidence="3">
    <location>
        <begin position="33"/>
        <end position="616"/>
    </location>
</feature>
<evidence type="ECO:0000256" key="1">
    <source>
        <dbReference type="ARBA" id="ARBA00022801"/>
    </source>
</evidence>
<reference evidence="5 6" key="1">
    <citation type="submission" date="2015-09" db="EMBL/GenBank/DDBJ databases">
        <title>Identification and resolution of microdiversity through metagenomic sequencing of parallel consortia.</title>
        <authorList>
            <person name="Nelson W.C."/>
            <person name="Romine M.F."/>
            <person name="Lindemann S.R."/>
        </authorList>
    </citation>
    <scope>NUCLEOTIDE SEQUENCE [LARGE SCALE GENOMIC DNA]</scope>
    <source>
        <strain evidence="5">Ana</strain>
    </source>
</reference>
<dbReference type="Pfam" id="PF12565">
    <property type="entry name" value="DUF3747"/>
    <property type="match status" value="1"/>
</dbReference>
<dbReference type="EMBL" id="LJZR01000013">
    <property type="protein sequence ID" value="KPQ35234.1"/>
    <property type="molecule type" value="Genomic_DNA"/>
</dbReference>
<dbReference type="GO" id="GO:0030288">
    <property type="term" value="C:outer membrane-bounded periplasmic space"/>
    <property type="evidence" value="ECO:0007669"/>
    <property type="project" value="TreeGrafter"/>
</dbReference>
<evidence type="ECO:0000313" key="5">
    <source>
        <dbReference type="EMBL" id="KPQ35234.1"/>
    </source>
</evidence>
<protein>
    <submittedName>
        <fullName evidence="5">N-acetylmuramoyl-L-alanine amidase</fullName>
        <ecNumber evidence="5">3.5.1.28</ecNumber>
    </submittedName>
</protein>